<dbReference type="GeneID" id="59348656"/>
<dbReference type="Gene3D" id="2.60.40.420">
    <property type="entry name" value="Cupredoxins - blue copper proteins"/>
    <property type="match status" value="1"/>
</dbReference>
<dbReference type="Proteomes" id="UP000636479">
    <property type="component" value="Unassembled WGS sequence"/>
</dbReference>
<evidence type="ECO:0000313" key="4">
    <source>
        <dbReference type="EMBL" id="KAF7297193.1"/>
    </source>
</evidence>
<comment type="caution">
    <text evidence="4">The sequence shown here is derived from an EMBL/GenBank/DDBJ whole genome shotgun (WGS) entry which is preliminary data.</text>
</comment>
<feature type="signal peptide" evidence="3">
    <location>
        <begin position="1"/>
        <end position="16"/>
    </location>
</feature>
<name>A0A8H6SCZ9_9AGAR</name>
<protein>
    <submittedName>
        <fullName evidence="4">SH3 domain-containing protein</fullName>
    </submittedName>
</protein>
<feature type="chain" id="PRO_5034537455" evidence="3">
    <location>
        <begin position="17"/>
        <end position="219"/>
    </location>
</feature>
<dbReference type="InterPro" id="IPR052953">
    <property type="entry name" value="Ser-rich/MCO-related"/>
</dbReference>
<dbReference type="SUPFAM" id="SSF49503">
    <property type="entry name" value="Cupredoxins"/>
    <property type="match status" value="1"/>
</dbReference>
<dbReference type="PANTHER" id="PTHR34883">
    <property type="entry name" value="SERINE-RICH PROTEIN, PUTATIVE-RELATED-RELATED"/>
    <property type="match status" value="1"/>
</dbReference>
<feature type="compositionally biased region" description="Low complexity" evidence="1">
    <location>
        <begin position="142"/>
        <end position="195"/>
    </location>
</feature>
<reference evidence="4" key="1">
    <citation type="submission" date="2020-05" db="EMBL/GenBank/DDBJ databases">
        <title>Mycena genomes resolve the evolution of fungal bioluminescence.</title>
        <authorList>
            <person name="Tsai I.J."/>
        </authorList>
    </citation>
    <scope>NUCLEOTIDE SEQUENCE</scope>
    <source>
        <strain evidence="4">171206Taipei</strain>
    </source>
</reference>
<proteinExistence type="predicted"/>
<keyword evidence="5" id="KW-1185">Reference proteome</keyword>
<feature type="region of interest" description="Disordered" evidence="1">
    <location>
        <begin position="138"/>
        <end position="195"/>
    </location>
</feature>
<evidence type="ECO:0000256" key="2">
    <source>
        <dbReference type="SAM" id="Phobius"/>
    </source>
</evidence>
<keyword evidence="3" id="KW-0732">Signal</keyword>
<sequence length="219" mass="21709">MKHLIVLSSLVPFVFGAVFTVGVGKDETTGKKGLGFDPSSIHPAAGDTIVFEFRSGSHSVLQSTFTSPCTSNGGFNSGVKTVDDNLEVDAPGLPTVSLLVNDTQPLWFFDDAGGLCNKGAVLSVNPTQTQSDAQFKANSLTAPNSGSGSGSGSQSSAPAPSGPSGSASGNPQSTASGGSAPSGQPSSPAQSPAPNGAAATGSLFVLYLACVGLLSALFL</sequence>
<keyword evidence="2" id="KW-1133">Transmembrane helix</keyword>
<dbReference type="EMBL" id="JACAZF010000008">
    <property type="protein sequence ID" value="KAF7297193.1"/>
    <property type="molecule type" value="Genomic_DNA"/>
</dbReference>
<gene>
    <name evidence="4" type="ORF">MIND_00952400</name>
</gene>
<keyword evidence="2" id="KW-0812">Transmembrane</keyword>
<feature type="transmembrane region" description="Helical" evidence="2">
    <location>
        <begin position="196"/>
        <end position="218"/>
    </location>
</feature>
<organism evidence="4 5">
    <name type="scientific">Mycena indigotica</name>
    <dbReference type="NCBI Taxonomy" id="2126181"/>
    <lineage>
        <taxon>Eukaryota</taxon>
        <taxon>Fungi</taxon>
        <taxon>Dikarya</taxon>
        <taxon>Basidiomycota</taxon>
        <taxon>Agaricomycotina</taxon>
        <taxon>Agaricomycetes</taxon>
        <taxon>Agaricomycetidae</taxon>
        <taxon>Agaricales</taxon>
        <taxon>Marasmiineae</taxon>
        <taxon>Mycenaceae</taxon>
        <taxon>Mycena</taxon>
    </lineage>
</organism>
<keyword evidence="2" id="KW-0472">Membrane</keyword>
<dbReference type="AlphaFoldDB" id="A0A8H6SCZ9"/>
<accession>A0A8H6SCZ9</accession>
<dbReference type="OrthoDB" id="1921208at2759"/>
<dbReference type="RefSeq" id="XP_037217552.1">
    <property type="nucleotide sequence ID" value="XM_037366140.1"/>
</dbReference>
<evidence type="ECO:0000313" key="5">
    <source>
        <dbReference type="Proteomes" id="UP000636479"/>
    </source>
</evidence>
<dbReference type="PANTHER" id="PTHR34883:SF15">
    <property type="entry name" value="EXTRACELLULAR SERINE-RICH PROTEIN"/>
    <property type="match status" value="1"/>
</dbReference>
<dbReference type="InterPro" id="IPR008972">
    <property type="entry name" value="Cupredoxin"/>
</dbReference>
<evidence type="ECO:0000256" key="3">
    <source>
        <dbReference type="SAM" id="SignalP"/>
    </source>
</evidence>
<evidence type="ECO:0000256" key="1">
    <source>
        <dbReference type="SAM" id="MobiDB-lite"/>
    </source>
</evidence>